<sequence>MTKIIKTSLLLLATISVVACGGKDDKTQPEAVYESERGEVAEMTMSEKIKLGEDIFKGKGNCASCHQTDKKIIGPSVKEILQVYDKHNADLVSFLRGNEEPIVDPSQFIIMQANLEITKKFSDLEMEALIAYMRSL</sequence>
<dbReference type="AlphaFoldDB" id="A0A0S7EDU9"/>
<dbReference type="InterPro" id="IPR009056">
    <property type="entry name" value="Cyt_c-like_dom"/>
</dbReference>
<dbReference type="EMBL" id="CP013690">
    <property type="protein sequence ID" value="ALU25424.1"/>
    <property type="molecule type" value="Genomic_DNA"/>
</dbReference>
<proteinExistence type="predicted"/>
<protein>
    <submittedName>
        <fullName evidence="1">Cytochrome C552</fullName>
    </submittedName>
</protein>
<dbReference type="GO" id="GO:0020037">
    <property type="term" value="F:heme binding"/>
    <property type="evidence" value="ECO:0007669"/>
    <property type="project" value="InterPro"/>
</dbReference>
<dbReference type="Gene3D" id="1.10.760.10">
    <property type="entry name" value="Cytochrome c-like domain"/>
    <property type="match status" value="1"/>
</dbReference>
<gene>
    <name evidence="1" type="ORF">AS202_04315</name>
</gene>
<dbReference type="PROSITE" id="PS51257">
    <property type="entry name" value="PROKAR_LIPOPROTEIN"/>
    <property type="match status" value="1"/>
</dbReference>
<evidence type="ECO:0000313" key="2">
    <source>
        <dbReference type="Proteomes" id="UP000069030"/>
    </source>
</evidence>
<dbReference type="SUPFAM" id="SSF46626">
    <property type="entry name" value="Cytochrome c"/>
    <property type="match status" value="1"/>
</dbReference>
<name>A0A0S7EDU9_9FLAO</name>
<dbReference type="GO" id="GO:0009055">
    <property type="term" value="F:electron transfer activity"/>
    <property type="evidence" value="ECO:0007669"/>
    <property type="project" value="InterPro"/>
</dbReference>
<evidence type="ECO:0000313" key="1">
    <source>
        <dbReference type="EMBL" id="ALU25424.1"/>
    </source>
</evidence>
<reference evidence="1 2" key="1">
    <citation type="journal article" date="2016" name="J. Zhejiang Univ. Sci. B">
        <title>Antibiotic resistance mechanisms of Myroides sp.</title>
        <authorList>
            <person name="Hu S."/>
            <person name="Yuan S."/>
            <person name="Qu H."/>
            <person name="Jiang T."/>
            <person name="Zhou Y."/>
            <person name="Wang M."/>
            <person name="Ming D."/>
        </authorList>
    </citation>
    <scope>NUCLEOTIDE SEQUENCE [LARGE SCALE GENOMIC DNA]</scope>
    <source>
        <strain evidence="1 2">PR63039</strain>
    </source>
</reference>
<dbReference type="RefSeq" id="WP_006259825.1">
    <property type="nucleotide sequence ID" value="NZ_BCMQ01000005.1"/>
</dbReference>
<dbReference type="PROSITE" id="PS51007">
    <property type="entry name" value="CYTC"/>
    <property type="match status" value="1"/>
</dbReference>
<accession>A0A0S7EDU9</accession>
<dbReference type="eggNOG" id="COG4654">
    <property type="taxonomic scope" value="Bacteria"/>
</dbReference>
<dbReference type="Proteomes" id="UP000069030">
    <property type="component" value="Chromosome"/>
</dbReference>
<dbReference type="InterPro" id="IPR036909">
    <property type="entry name" value="Cyt_c-like_dom_sf"/>
</dbReference>
<dbReference type="KEGG" id="mod:AS202_04315"/>
<organism evidence="1 2">
    <name type="scientific">Myroides odoratimimus</name>
    <dbReference type="NCBI Taxonomy" id="76832"/>
    <lineage>
        <taxon>Bacteria</taxon>
        <taxon>Pseudomonadati</taxon>
        <taxon>Bacteroidota</taxon>
        <taxon>Flavobacteriia</taxon>
        <taxon>Flavobacteriales</taxon>
        <taxon>Flavobacteriaceae</taxon>
        <taxon>Myroides</taxon>
    </lineage>
</organism>
<dbReference type="Pfam" id="PF00034">
    <property type="entry name" value="Cytochrom_C"/>
    <property type="match status" value="1"/>
</dbReference>